<accession>A0ABW0MKS1</accession>
<dbReference type="RefSeq" id="WP_379752259.1">
    <property type="nucleotide sequence ID" value="NZ_JBHSMR010000008.1"/>
</dbReference>
<sequence>MRDQPVPDLEARLDERLGALLARLPGLSDSSERIAAFVACVEVPPGRLGFKYIAPEARALHAAVLDAAGEQGARIFLLACLLAAVRSTLRSSRVEKLPARVRAHQLRQFERIAAHDDAVLQYCRLKADVFLKELGLATLRLYAGASSVIDPHSGVGRSLLWKGGLRRLPGRLLLFARAGGFRPFFEVHVHKLYLDEFNEAGRNECYRCCVDLYALHPEVLGMIGGSWFYDPVVESISPHLAYLRTVPEAGGARVLFVSHDEQAVANATSKSEKRRALHAAGRYRPASWTLVWCKRDQQAWARRLDGLDRN</sequence>
<name>A0ABW0MKS1_9BURK</name>
<evidence type="ECO:0000313" key="2">
    <source>
        <dbReference type="Proteomes" id="UP001596101"/>
    </source>
</evidence>
<keyword evidence="2" id="KW-1185">Reference proteome</keyword>
<reference evidence="2" key="1">
    <citation type="journal article" date="2019" name="Int. J. Syst. Evol. Microbiol.">
        <title>The Global Catalogue of Microorganisms (GCM) 10K type strain sequencing project: providing services to taxonomists for standard genome sequencing and annotation.</title>
        <authorList>
            <consortium name="The Broad Institute Genomics Platform"/>
            <consortium name="The Broad Institute Genome Sequencing Center for Infectious Disease"/>
            <person name="Wu L."/>
            <person name="Ma J."/>
        </authorList>
    </citation>
    <scope>NUCLEOTIDE SEQUENCE [LARGE SCALE GENOMIC DNA]</scope>
    <source>
        <strain evidence="2">CCUG 43111</strain>
    </source>
</reference>
<dbReference type="Proteomes" id="UP001596101">
    <property type="component" value="Unassembled WGS sequence"/>
</dbReference>
<comment type="caution">
    <text evidence="1">The sequence shown here is derived from an EMBL/GenBank/DDBJ whole genome shotgun (WGS) entry which is preliminary data.</text>
</comment>
<proteinExistence type="predicted"/>
<protein>
    <submittedName>
        <fullName evidence="1">Uncharacterized protein</fullName>
    </submittedName>
</protein>
<organism evidence="1 2">
    <name type="scientific">Massilia suwonensis</name>
    <dbReference type="NCBI Taxonomy" id="648895"/>
    <lineage>
        <taxon>Bacteria</taxon>
        <taxon>Pseudomonadati</taxon>
        <taxon>Pseudomonadota</taxon>
        <taxon>Betaproteobacteria</taxon>
        <taxon>Burkholderiales</taxon>
        <taxon>Oxalobacteraceae</taxon>
        <taxon>Telluria group</taxon>
        <taxon>Massilia</taxon>
    </lineage>
</organism>
<evidence type="ECO:0000313" key="1">
    <source>
        <dbReference type="EMBL" id="MFC5477622.1"/>
    </source>
</evidence>
<gene>
    <name evidence="1" type="ORF">ACFPQ5_05450</name>
</gene>
<dbReference type="EMBL" id="JBHSMR010000008">
    <property type="protein sequence ID" value="MFC5477622.1"/>
    <property type="molecule type" value="Genomic_DNA"/>
</dbReference>